<evidence type="ECO:0000313" key="4">
    <source>
        <dbReference type="EMBL" id="KAG8065575.1"/>
    </source>
</evidence>
<reference evidence="4" key="1">
    <citation type="journal article" date="2021" name="bioRxiv">
        <title>Whole Genome Assembly and Annotation of Northern Wild Rice, Zizania palustris L., Supports a Whole Genome Duplication in the Zizania Genus.</title>
        <authorList>
            <person name="Haas M."/>
            <person name="Kono T."/>
            <person name="Macchietto M."/>
            <person name="Millas R."/>
            <person name="McGilp L."/>
            <person name="Shao M."/>
            <person name="Duquette J."/>
            <person name="Hirsch C.N."/>
            <person name="Kimball J."/>
        </authorList>
    </citation>
    <scope>NUCLEOTIDE SEQUENCE</scope>
    <source>
        <tissue evidence="4">Fresh leaf tissue</tissue>
    </source>
</reference>
<keyword evidence="1" id="KW-0863">Zinc-finger</keyword>
<protein>
    <recommendedName>
        <fullName evidence="3">CCHC-type domain-containing protein</fullName>
    </recommendedName>
</protein>
<organism evidence="4 5">
    <name type="scientific">Zizania palustris</name>
    <name type="common">Northern wild rice</name>
    <dbReference type="NCBI Taxonomy" id="103762"/>
    <lineage>
        <taxon>Eukaryota</taxon>
        <taxon>Viridiplantae</taxon>
        <taxon>Streptophyta</taxon>
        <taxon>Embryophyta</taxon>
        <taxon>Tracheophyta</taxon>
        <taxon>Spermatophyta</taxon>
        <taxon>Magnoliopsida</taxon>
        <taxon>Liliopsida</taxon>
        <taxon>Poales</taxon>
        <taxon>Poaceae</taxon>
        <taxon>BOP clade</taxon>
        <taxon>Oryzoideae</taxon>
        <taxon>Oryzeae</taxon>
        <taxon>Zizaniinae</taxon>
        <taxon>Zizania</taxon>
    </lineage>
</organism>
<proteinExistence type="predicted"/>
<dbReference type="OrthoDB" id="3060939at2759"/>
<keyword evidence="5" id="KW-1185">Reference proteome</keyword>
<evidence type="ECO:0000259" key="3">
    <source>
        <dbReference type="PROSITE" id="PS50158"/>
    </source>
</evidence>
<feature type="region of interest" description="Disordered" evidence="2">
    <location>
        <begin position="67"/>
        <end position="105"/>
    </location>
</feature>
<evidence type="ECO:0000256" key="2">
    <source>
        <dbReference type="SAM" id="MobiDB-lite"/>
    </source>
</evidence>
<evidence type="ECO:0000313" key="5">
    <source>
        <dbReference type="Proteomes" id="UP000729402"/>
    </source>
</evidence>
<comment type="caution">
    <text evidence="4">The sequence shown here is derived from an EMBL/GenBank/DDBJ whole genome shotgun (WGS) entry which is preliminary data.</text>
</comment>
<dbReference type="SMART" id="SM00343">
    <property type="entry name" value="ZnF_C2HC"/>
    <property type="match status" value="1"/>
</dbReference>
<reference evidence="4" key="2">
    <citation type="submission" date="2021-02" db="EMBL/GenBank/DDBJ databases">
        <authorList>
            <person name="Kimball J.A."/>
            <person name="Haas M.W."/>
            <person name="Macchietto M."/>
            <person name="Kono T."/>
            <person name="Duquette J."/>
            <person name="Shao M."/>
        </authorList>
    </citation>
    <scope>NUCLEOTIDE SEQUENCE</scope>
    <source>
        <tissue evidence="4">Fresh leaf tissue</tissue>
    </source>
</reference>
<gene>
    <name evidence="4" type="ORF">GUJ93_ZPchr0004g40499</name>
</gene>
<dbReference type="GO" id="GO:0008270">
    <property type="term" value="F:zinc ion binding"/>
    <property type="evidence" value="ECO:0007669"/>
    <property type="project" value="UniProtKB-KW"/>
</dbReference>
<dbReference type="GO" id="GO:0003676">
    <property type="term" value="F:nucleic acid binding"/>
    <property type="evidence" value="ECO:0007669"/>
    <property type="project" value="InterPro"/>
</dbReference>
<name>A0A8J5SR57_ZIZPA</name>
<evidence type="ECO:0000256" key="1">
    <source>
        <dbReference type="PROSITE-ProRule" id="PRU00047"/>
    </source>
</evidence>
<feature type="domain" description="CCHC-type" evidence="3">
    <location>
        <begin position="109"/>
        <end position="125"/>
    </location>
</feature>
<dbReference type="Proteomes" id="UP000729402">
    <property type="component" value="Unassembled WGS sequence"/>
</dbReference>
<feature type="compositionally biased region" description="Basic and acidic residues" evidence="2">
    <location>
        <begin position="67"/>
        <end position="87"/>
    </location>
</feature>
<dbReference type="PROSITE" id="PS50158">
    <property type="entry name" value="ZF_CCHC"/>
    <property type="match status" value="1"/>
</dbReference>
<dbReference type="EMBL" id="JAAALK010000285">
    <property type="protein sequence ID" value="KAG8065575.1"/>
    <property type="molecule type" value="Genomic_DNA"/>
</dbReference>
<sequence>MGTPEKDSGGLKILTDGSNSQNVAAERVVNTNSVELPMLTKTNYHEWSLVMQWEERCCKRGKEHARGGEAWRGADGRRFSDDDRIERDDDAGSTVSGHNRRGGYRSRGRCFECGERGHIARHCREKKKEQALLADTTEEPALL</sequence>
<keyword evidence="1" id="KW-0479">Metal-binding</keyword>
<keyword evidence="1" id="KW-0862">Zinc</keyword>
<dbReference type="InterPro" id="IPR001878">
    <property type="entry name" value="Znf_CCHC"/>
</dbReference>
<accession>A0A8J5SR57</accession>
<dbReference type="AlphaFoldDB" id="A0A8J5SR57"/>